<protein>
    <submittedName>
        <fullName evidence="1">Uncharacterized protein</fullName>
    </submittedName>
</protein>
<proteinExistence type="predicted"/>
<sequence>MSQGGLFNIAPNTYGTIVKIPIIVKKTLFAINAQSEGNTESAIQTFSTWHMGGADNKTAIHFLINRLLSYQDTMEWIAICIS</sequence>
<reference evidence="1 2" key="1">
    <citation type="journal article" date="2011" name="J. Bacteriol.">
        <title>Complete genome sequence of Gallibacterium anatis strain UMN179, isolated from a laying hen with peritonitis.</title>
        <authorList>
            <person name="Johnson T.J."/>
            <person name="Fernandez-Alarcon C."/>
            <person name="Bojesen A.M."/>
            <person name="Nolan L.K."/>
            <person name="Trampel D.W."/>
            <person name="Seemann T."/>
        </authorList>
    </citation>
    <scope>NUCLEOTIDE SEQUENCE [LARGE SCALE GENOMIC DNA]</scope>
    <source>
        <strain evidence="1 2">UMN179</strain>
    </source>
</reference>
<dbReference type="EMBL" id="CP002667">
    <property type="protein sequence ID" value="AEC17656.1"/>
    <property type="molecule type" value="Genomic_DNA"/>
</dbReference>
<dbReference type="KEGG" id="gan:UMN179_01639"/>
<organism evidence="1 2">
    <name type="scientific">Gallibacterium anatis (strain UMN179)</name>
    <name type="common">Pasteurella anatis</name>
    <dbReference type="NCBI Taxonomy" id="1005058"/>
    <lineage>
        <taxon>Bacteria</taxon>
        <taxon>Pseudomonadati</taxon>
        <taxon>Pseudomonadota</taxon>
        <taxon>Gammaproteobacteria</taxon>
        <taxon>Pasteurellales</taxon>
        <taxon>Pasteurellaceae</taxon>
        <taxon>Gallibacterium</taxon>
    </lineage>
</organism>
<dbReference type="HOGENOM" id="CLU_2553379_0_0_6"/>
<dbReference type="AlphaFoldDB" id="F4HC95"/>
<accession>F4HC95</accession>
<evidence type="ECO:0000313" key="2">
    <source>
        <dbReference type="Proteomes" id="UP000006908"/>
    </source>
</evidence>
<dbReference type="STRING" id="1005058.UMN179_01639"/>
<name>F4HC95_GALAU</name>
<evidence type="ECO:0000313" key="1">
    <source>
        <dbReference type="EMBL" id="AEC17656.1"/>
    </source>
</evidence>
<gene>
    <name evidence="1" type="ordered locus">UMN179_01639</name>
</gene>
<dbReference type="Proteomes" id="UP000006908">
    <property type="component" value="Chromosome"/>
</dbReference>